<dbReference type="Pfam" id="PF04610">
    <property type="entry name" value="TrbL"/>
    <property type="match status" value="1"/>
</dbReference>
<dbReference type="EMBL" id="FNAV01000032">
    <property type="protein sequence ID" value="SDF58732.1"/>
    <property type="molecule type" value="Genomic_DNA"/>
</dbReference>
<feature type="transmembrane region" description="Helical" evidence="7">
    <location>
        <begin position="61"/>
        <end position="79"/>
    </location>
</feature>
<reference evidence="9" key="1">
    <citation type="submission" date="2016-10" db="EMBL/GenBank/DDBJ databases">
        <authorList>
            <person name="Varghese N."/>
            <person name="Submissions S."/>
        </authorList>
    </citation>
    <scope>NUCLEOTIDE SEQUENCE [LARGE SCALE GENOMIC DNA]</scope>
    <source>
        <strain evidence="9">DSM 10146</strain>
    </source>
</reference>
<evidence type="ECO:0000256" key="4">
    <source>
        <dbReference type="ARBA" id="ARBA00022989"/>
    </source>
</evidence>
<proteinExistence type="inferred from homology"/>
<feature type="region of interest" description="Disordered" evidence="6">
    <location>
        <begin position="282"/>
        <end position="350"/>
    </location>
</feature>
<dbReference type="GO" id="GO:0030255">
    <property type="term" value="P:protein secretion by the type IV secretion system"/>
    <property type="evidence" value="ECO:0007669"/>
    <property type="project" value="InterPro"/>
</dbReference>
<dbReference type="OrthoDB" id="8101026at2"/>
<dbReference type="RefSeq" id="WP_089964058.1">
    <property type="nucleotide sequence ID" value="NZ_FNAV01000032.1"/>
</dbReference>
<comment type="similarity">
    <text evidence="2">Belongs to the TrbL/VirB6 family.</text>
</comment>
<evidence type="ECO:0000256" key="2">
    <source>
        <dbReference type="ARBA" id="ARBA00007802"/>
    </source>
</evidence>
<dbReference type="InterPro" id="IPR007688">
    <property type="entry name" value="Conjugal_tfr_TrbL/VirB6"/>
</dbReference>
<evidence type="ECO:0000256" key="7">
    <source>
        <dbReference type="SAM" id="Phobius"/>
    </source>
</evidence>
<evidence type="ECO:0000256" key="6">
    <source>
        <dbReference type="SAM" id="MobiDB-lite"/>
    </source>
</evidence>
<feature type="transmembrane region" description="Helical" evidence="7">
    <location>
        <begin position="200"/>
        <end position="224"/>
    </location>
</feature>
<evidence type="ECO:0000256" key="3">
    <source>
        <dbReference type="ARBA" id="ARBA00022692"/>
    </source>
</evidence>
<evidence type="ECO:0000256" key="1">
    <source>
        <dbReference type="ARBA" id="ARBA00004141"/>
    </source>
</evidence>
<dbReference type="Proteomes" id="UP000198994">
    <property type="component" value="Unassembled WGS sequence"/>
</dbReference>
<sequence length="350" mass="36798">MGIVTFLVEAADEGLETVAESQFAAITSGMGAAVMLAATLAIILLFVNMAYQFKPMDMNDLIPLVFKIGLINAFAFNWVNFNLVSNFITDGLDNLAGTILGSITGETGAGAAYFAERFDQVLDDLADHANSIGDSLPWMAGALLSVFFTALLALVGGAAGVILVLAKAMVAFLIGLAPVMIAMSIFRATQDYFQRWLAAIISWSFYPVVIAGTMSVIFGLFSVLQSRVGSADNLGSIGAALPFLAVVLVSLGMVLAIPVIVRTLTGDINSGWAASAVGAGIRKMTQPQRPQRRNQSPTNTTSAMSGGLNAGSDAARSPRSATDPRPSTGTGAKMQRMMDRAERLSADKKK</sequence>
<keyword evidence="4 7" id="KW-1133">Transmembrane helix</keyword>
<name>A0A1G7MAJ1_9RHOB</name>
<protein>
    <submittedName>
        <fullName evidence="8">Type IV secretion system protein VirB6</fullName>
    </submittedName>
</protein>
<evidence type="ECO:0000313" key="8">
    <source>
        <dbReference type="EMBL" id="SDF58732.1"/>
    </source>
</evidence>
<feature type="compositionally biased region" description="Low complexity" evidence="6">
    <location>
        <begin position="286"/>
        <end position="297"/>
    </location>
</feature>
<feature type="transmembrane region" description="Helical" evidence="7">
    <location>
        <begin position="23"/>
        <end position="49"/>
    </location>
</feature>
<keyword evidence="3 7" id="KW-0812">Transmembrane</keyword>
<feature type="transmembrane region" description="Helical" evidence="7">
    <location>
        <begin position="236"/>
        <end position="261"/>
    </location>
</feature>
<keyword evidence="9" id="KW-1185">Reference proteome</keyword>
<feature type="transmembrane region" description="Helical" evidence="7">
    <location>
        <begin position="138"/>
        <end position="163"/>
    </location>
</feature>
<keyword evidence="5 7" id="KW-0472">Membrane</keyword>
<dbReference type="STRING" id="282683.SAMN04488105_1325"/>
<dbReference type="GO" id="GO:0016020">
    <property type="term" value="C:membrane"/>
    <property type="evidence" value="ECO:0007669"/>
    <property type="project" value="UniProtKB-SubCell"/>
</dbReference>
<evidence type="ECO:0000256" key="5">
    <source>
        <dbReference type="ARBA" id="ARBA00023136"/>
    </source>
</evidence>
<comment type="subcellular location">
    <subcellularLocation>
        <location evidence="1">Membrane</location>
        <topology evidence="1">Multi-pass membrane protein</topology>
    </subcellularLocation>
</comment>
<organism evidence="8 9">
    <name type="scientific">Salipiger thiooxidans</name>
    <dbReference type="NCBI Taxonomy" id="282683"/>
    <lineage>
        <taxon>Bacteria</taxon>
        <taxon>Pseudomonadati</taxon>
        <taxon>Pseudomonadota</taxon>
        <taxon>Alphaproteobacteria</taxon>
        <taxon>Rhodobacterales</taxon>
        <taxon>Roseobacteraceae</taxon>
        <taxon>Salipiger</taxon>
    </lineage>
</organism>
<dbReference type="AlphaFoldDB" id="A0A1G7MAJ1"/>
<gene>
    <name evidence="8" type="ORF">SAMN04488105_1325</name>
</gene>
<feature type="compositionally biased region" description="Basic and acidic residues" evidence="6">
    <location>
        <begin position="336"/>
        <end position="350"/>
    </location>
</feature>
<feature type="transmembrane region" description="Helical" evidence="7">
    <location>
        <begin position="170"/>
        <end position="188"/>
    </location>
</feature>
<evidence type="ECO:0000313" key="9">
    <source>
        <dbReference type="Proteomes" id="UP000198994"/>
    </source>
</evidence>
<accession>A0A1G7MAJ1</accession>